<sequence length="133" mass="13237">MTGAGVGLGVGVGCEGGRLKLSSPGNVCAAVPLPVCAAAGAIVTIAMGATAVAIRKGIVRRRTPRKLVIATTASRAATNRPAKATGRTGAQAEVRVGSLLDVRPLTASNTAPIWAAHHSFSGHEAPSRSASYG</sequence>
<comment type="caution">
    <text evidence="2">The sequence shown here is derived from an EMBL/GenBank/DDBJ whole genome shotgun (WGS) entry which is preliminary data.</text>
</comment>
<name>A0A2A2M483_9BILA</name>
<reference evidence="2 3" key="1">
    <citation type="journal article" date="2017" name="Curr. Biol.">
        <title>Genome architecture and evolution of a unichromosomal asexual nematode.</title>
        <authorList>
            <person name="Fradin H."/>
            <person name="Zegar C."/>
            <person name="Gutwein M."/>
            <person name="Lucas J."/>
            <person name="Kovtun M."/>
            <person name="Corcoran D."/>
            <person name="Baugh L.R."/>
            <person name="Kiontke K."/>
            <person name="Gunsalus K."/>
            <person name="Fitch D.H."/>
            <person name="Piano F."/>
        </authorList>
    </citation>
    <scope>NUCLEOTIDE SEQUENCE [LARGE SCALE GENOMIC DNA]</scope>
    <source>
        <strain evidence="2">PF1309</strain>
    </source>
</reference>
<evidence type="ECO:0000313" key="2">
    <source>
        <dbReference type="EMBL" id="PAV93351.1"/>
    </source>
</evidence>
<organism evidence="2 3">
    <name type="scientific">Diploscapter pachys</name>
    <dbReference type="NCBI Taxonomy" id="2018661"/>
    <lineage>
        <taxon>Eukaryota</taxon>
        <taxon>Metazoa</taxon>
        <taxon>Ecdysozoa</taxon>
        <taxon>Nematoda</taxon>
        <taxon>Chromadorea</taxon>
        <taxon>Rhabditida</taxon>
        <taxon>Rhabditina</taxon>
        <taxon>Rhabditomorpha</taxon>
        <taxon>Rhabditoidea</taxon>
        <taxon>Rhabditidae</taxon>
        <taxon>Diploscapter</taxon>
    </lineage>
</organism>
<keyword evidence="1" id="KW-1133">Transmembrane helix</keyword>
<evidence type="ECO:0000256" key="1">
    <source>
        <dbReference type="SAM" id="Phobius"/>
    </source>
</evidence>
<proteinExistence type="predicted"/>
<keyword evidence="1" id="KW-0812">Transmembrane</keyword>
<keyword evidence="3" id="KW-1185">Reference proteome</keyword>
<accession>A0A2A2M483</accession>
<dbReference type="AlphaFoldDB" id="A0A2A2M483"/>
<dbReference type="Proteomes" id="UP000218231">
    <property type="component" value="Unassembled WGS sequence"/>
</dbReference>
<dbReference type="EMBL" id="LIAE01005423">
    <property type="protein sequence ID" value="PAV93351.1"/>
    <property type="molecule type" value="Genomic_DNA"/>
</dbReference>
<gene>
    <name evidence="2" type="ORF">WR25_17005</name>
</gene>
<keyword evidence="1" id="KW-0472">Membrane</keyword>
<evidence type="ECO:0000313" key="3">
    <source>
        <dbReference type="Proteomes" id="UP000218231"/>
    </source>
</evidence>
<protein>
    <submittedName>
        <fullName evidence="2">Uncharacterized protein</fullName>
    </submittedName>
</protein>
<feature type="transmembrane region" description="Helical" evidence="1">
    <location>
        <begin position="29"/>
        <end position="54"/>
    </location>
</feature>